<keyword evidence="3 5" id="KW-0863">Zinc-finger</keyword>
<dbReference type="GO" id="GO:0008270">
    <property type="term" value="F:zinc ion binding"/>
    <property type="evidence" value="ECO:0007669"/>
    <property type="project" value="UniProtKB-KW"/>
</dbReference>
<dbReference type="InterPro" id="IPR050688">
    <property type="entry name" value="Zinc_finger/UBP_domain"/>
</dbReference>
<evidence type="ECO:0000256" key="2">
    <source>
        <dbReference type="ARBA" id="ARBA00022737"/>
    </source>
</evidence>
<dbReference type="EMBL" id="JBJQND010000005">
    <property type="protein sequence ID" value="KAL3875713.1"/>
    <property type="molecule type" value="Genomic_DNA"/>
</dbReference>
<keyword evidence="1" id="KW-0479">Metal-binding</keyword>
<evidence type="ECO:0000313" key="8">
    <source>
        <dbReference type="EMBL" id="KAL3875713.1"/>
    </source>
</evidence>
<evidence type="ECO:0000256" key="4">
    <source>
        <dbReference type="ARBA" id="ARBA00022833"/>
    </source>
</evidence>
<dbReference type="FunFam" id="3.30.160.60:FF:000065">
    <property type="entry name" value="B-cell CLL/lymphoma 6, member B"/>
    <property type="match status" value="1"/>
</dbReference>
<feature type="domain" description="C2H2-type" evidence="7">
    <location>
        <begin position="595"/>
        <end position="622"/>
    </location>
</feature>
<dbReference type="SMART" id="SM00355">
    <property type="entry name" value="ZnF_C2H2"/>
    <property type="match status" value="11"/>
</dbReference>
<gene>
    <name evidence="8" type="ORF">ACJMK2_033641</name>
</gene>
<evidence type="ECO:0000313" key="9">
    <source>
        <dbReference type="Proteomes" id="UP001634394"/>
    </source>
</evidence>
<dbReference type="PROSITE" id="PS00028">
    <property type="entry name" value="ZINC_FINGER_C2H2_1"/>
    <property type="match status" value="2"/>
</dbReference>
<feature type="region of interest" description="Disordered" evidence="6">
    <location>
        <begin position="754"/>
        <end position="784"/>
    </location>
</feature>
<feature type="region of interest" description="Disordered" evidence="6">
    <location>
        <begin position="75"/>
        <end position="105"/>
    </location>
</feature>
<dbReference type="Gene3D" id="3.30.160.60">
    <property type="entry name" value="Classic Zinc Finger"/>
    <property type="match status" value="4"/>
</dbReference>
<name>A0ABD3WSQ9_SINWO</name>
<feature type="domain" description="C2H2-type" evidence="7">
    <location>
        <begin position="538"/>
        <end position="566"/>
    </location>
</feature>
<reference evidence="8 9" key="1">
    <citation type="submission" date="2024-11" db="EMBL/GenBank/DDBJ databases">
        <title>Chromosome-level genome assembly of the freshwater bivalve Anodonta woodiana.</title>
        <authorList>
            <person name="Chen X."/>
        </authorList>
    </citation>
    <scope>NUCLEOTIDE SEQUENCE [LARGE SCALE GENOMIC DNA]</scope>
    <source>
        <strain evidence="8">MN2024</strain>
        <tissue evidence="8">Gills</tissue>
    </source>
</reference>
<keyword evidence="2" id="KW-0677">Repeat</keyword>
<keyword evidence="4" id="KW-0862">Zinc</keyword>
<evidence type="ECO:0000259" key="7">
    <source>
        <dbReference type="PROSITE" id="PS50157"/>
    </source>
</evidence>
<dbReference type="SUPFAM" id="SSF57667">
    <property type="entry name" value="beta-beta-alpha zinc fingers"/>
    <property type="match status" value="3"/>
</dbReference>
<accession>A0ABD3WSQ9</accession>
<proteinExistence type="predicted"/>
<feature type="domain" description="C2H2-type" evidence="7">
    <location>
        <begin position="623"/>
        <end position="650"/>
    </location>
</feature>
<evidence type="ECO:0000256" key="1">
    <source>
        <dbReference type="ARBA" id="ARBA00022723"/>
    </source>
</evidence>
<evidence type="ECO:0000256" key="6">
    <source>
        <dbReference type="SAM" id="MobiDB-lite"/>
    </source>
</evidence>
<dbReference type="InterPro" id="IPR013087">
    <property type="entry name" value="Znf_C2H2_type"/>
</dbReference>
<feature type="domain" description="C2H2-type" evidence="7">
    <location>
        <begin position="567"/>
        <end position="594"/>
    </location>
</feature>
<dbReference type="Proteomes" id="UP001634394">
    <property type="component" value="Unassembled WGS sequence"/>
</dbReference>
<comment type="caution">
    <text evidence="8">The sequence shown here is derived from an EMBL/GenBank/DDBJ whole genome shotgun (WGS) entry which is preliminary data.</text>
</comment>
<dbReference type="PANTHER" id="PTHR24403:SF67">
    <property type="entry name" value="FI01116P-RELATED"/>
    <property type="match status" value="1"/>
</dbReference>
<keyword evidence="9" id="KW-1185">Reference proteome</keyword>
<dbReference type="AlphaFoldDB" id="A0ABD3WSQ9"/>
<organism evidence="8 9">
    <name type="scientific">Sinanodonta woodiana</name>
    <name type="common">Chinese pond mussel</name>
    <name type="synonym">Anodonta woodiana</name>
    <dbReference type="NCBI Taxonomy" id="1069815"/>
    <lineage>
        <taxon>Eukaryota</taxon>
        <taxon>Metazoa</taxon>
        <taxon>Spiralia</taxon>
        <taxon>Lophotrochozoa</taxon>
        <taxon>Mollusca</taxon>
        <taxon>Bivalvia</taxon>
        <taxon>Autobranchia</taxon>
        <taxon>Heteroconchia</taxon>
        <taxon>Palaeoheterodonta</taxon>
        <taxon>Unionida</taxon>
        <taxon>Unionoidea</taxon>
        <taxon>Unionidae</taxon>
        <taxon>Unioninae</taxon>
        <taxon>Sinanodonta</taxon>
    </lineage>
</organism>
<feature type="compositionally biased region" description="Basic and acidic residues" evidence="6">
    <location>
        <begin position="765"/>
        <end position="784"/>
    </location>
</feature>
<dbReference type="PANTHER" id="PTHR24403">
    <property type="entry name" value="ZINC FINGER PROTEIN"/>
    <property type="match status" value="1"/>
</dbReference>
<sequence length="1060" mass="120000">MDETEKETEDDFHVMYCCKFCHKQFGSKTGIIQHRKWCALRERSSNAGNGTVPVDQQSSKNPKLICMRGSDAVAATEYRNSKEPSSKSRPVNSVPFVQSTEPPNSLSKECNHSIGVSNLNSASHKNIHQCSTTGPTRQIKSRIKSEVASLQNSGNTASGSFGSIRIPSVVAESTDECSLPKRRCRQMVQAFREFNPVSSTPSYSKLADCSSESTFELVRRSRRIMNRPRYSYSSLAYSGTKKLKIKNWSGLVRKLCSDKNLMLALHKKEKEMNRKQRKFLKPYLEIISSDEWKTRIESLWKDKKMMAALKAEEKTLASGADEEMLNLVEKTEREIVATRKKMKRGNAKKIGFVSFQYRKYARLEDHTDKFQMEGATSFSQADRGKSQQEKSYTRYACTVCSNYKTPMREAMEKHLTLHVNNKLTCNICSFISNSQKNLHEHKKKEHIGACCPLICELCGIDFREIRAYNEHMGLVHDVPKLICKVCQLKFKSFKDLKEHTLDKHPDHAFKCDNCSKIFLEKMYYLKHLREKICFEGANICNYCGCLKKSKTSLNEHKRRVHLKEHRFSCEYCSYTSSQHYMMRNHVNRHLGVRPYHCELCSFSAVKQSQLVSHMRTHLGEKRFKCEKCPYRATWQVQLKQHEEVHRLPNPVSCSTCQICFRDDRALSLHNSKEHNAAKEVRTANAVQQNQALTIWLDDGSKVQVKTADDTSEQMEKPSCINEQMEKANTTNGHIEQADGAQGHKVEIDRTSEQMETKHSYNQQMKKTDDVPKPEQGKASGARDKFGRDTVGGVIDLKCVETIDKGTVHVKDVFLKVDRDLSQENSSQIMKTVKEALENTVENIDSHREVIGQNIEEGNKGIINPKLTGSSGKVTESKCMVTDNGNEVKGIAVNANANKVADIDRNGTDCKVNYTDIHQDVSVTDKEVKDTNKILSAAVKHFIDTKVKIIKEDMLKIADTNKSSDVNMLHKGAVKLPGKQVVPGTPVGSRLGVTIKGNTPALLKNSEISEQYQKIPIEGTNLVILKVRNQNSDSSSLIRNLKTSVSCNIPKKEEDGNSAEM</sequence>
<dbReference type="PROSITE" id="PS50157">
    <property type="entry name" value="ZINC_FINGER_C2H2_2"/>
    <property type="match status" value="5"/>
</dbReference>
<evidence type="ECO:0000256" key="3">
    <source>
        <dbReference type="ARBA" id="ARBA00022771"/>
    </source>
</evidence>
<feature type="domain" description="C2H2-type" evidence="7">
    <location>
        <begin position="16"/>
        <end position="44"/>
    </location>
</feature>
<feature type="compositionally biased region" description="Polar residues" evidence="6">
    <location>
        <begin position="87"/>
        <end position="105"/>
    </location>
</feature>
<evidence type="ECO:0000256" key="5">
    <source>
        <dbReference type="PROSITE-ProRule" id="PRU00042"/>
    </source>
</evidence>
<protein>
    <recommendedName>
        <fullName evidence="7">C2H2-type domain-containing protein</fullName>
    </recommendedName>
</protein>
<dbReference type="InterPro" id="IPR036236">
    <property type="entry name" value="Znf_C2H2_sf"/>
</dbReference>